<dbReference type="GO" id="GO:0003950">
    <property type="term" value="F:NAD+ poly-ADP-ribosyltransferase activity"/>
    <property type="evidence" value="ECO:0007669"/>
    <property type="project" value="InterPro"/>
</dbReference>
<feature type="compositionally biased region" description="Pro residues" evidence="1">
    <location>
        <begin position="408"/>
        <end position="421"/>
    </location>
</feature>
<dbReference type="InterPro" id="IPR012317">
    <property type="entry name" value="Poly(ADP-ribose)pol_cat_dom"/>
</dbReference>
<accession>A0A6N2L004</accession>
<feature type="compositionally biased region" description="Pro residues" evidence="1">
    <location>
        <begin position="429"/>
        <end position="447"/>
    </location>
</feature>
<evidence type="ECO:0000259" key="2">
    <source>
        <dbReference type="PROSITE" id="PS51059"/>
    </source>
</evidence>
<proteinExistence type="predicted"/>
<dbReference type="Gene3D" id="3.90.228.10">
    <property type="match status" value="1"/>
</dbReference>
<feature type="compositionally biased region" description="Acidic residues" evidence="1">
    <location>
        <begin position="21"/>
        <end position="32"/>
    </location>
</feature>
<dbReference type="EMBL" id="CAADRP010001001">
    <property type="protein sequence ID" value="VFU34329.1"/>
    <property type="molecule type" value="Genomic_DNA"/>
</dbReference>
<sequence length="507" mass="55253">MMEADGEQDQVSMSVDYQEYTVEDASSETDESSDPRPDGASDQFKNFTRNGMIKIAEEASEYEALRRRFLAGMKQYARDTDVVALHKISGSTLAVQARFAAFRAHEGAVLKKSEGKWQGKGEGMTHIMYGWYGGSKEEITQIISHGFSRCNGQAHGVGVYLSPTNFLLDGLASSSADENGTRHMLFCNVLMGKMEVIPAGSKQIYPSSEEFDNGVDNLEEPRRLVVWSAFMNSHIFPTHIVSFKVPSFHVLLRKQISDLKKHGPIRVVALFPALVKFLGPAKKALMAKMFDDLRQCKILTTAAGQESEEVIPRQACGKKASSRTYKAQAAAYIRGKCPSNQDGARRTFRFHDFTGGILWPGNITGMPTFKCLFLALFVGLSFFGGEAARNLLQLPNLPPVPSLPKPALPPLPSVPTLPQPTFPTTQPSLPKPTLPPLPSLPTMPPMPAVPKLTLPPLPSLPTLPTLPTVPKVTLPPLSSMPSIPTIPIPTALPSIPFLSPPPATTKP</sequence>
<evidence type="ECO:0000256" key="1">
    <source>
        <dbReference type="SAM" id="MobiDB-lite"/>
    </source>
</evidence>
<feature type="region of interest" description="Disordered" evidence="1">
    <location>
        <begin position="1"/>
        <end position="45"/>
    </location>
</feature>
<dbReference type="PANTHER" id="PTHR32263">
    <property type="entry name" value="INACTIVE POLY [ADP-RIBOSE] POLYMERASE SRO4-RELATED"/>
    <property type="match status" value="1"/>
</dbReference>
<reference evidence="3" key="1">
    <citation type="submission" date="2019-03" db="EMBL/GenBank/DDBJ databases">
        <authorList>
            <person name="Mank J."/>
            <person name="Almeida P."/>
        </authorList>
    </citation>
    <scope>NUCLEOTIDE SEQUENCE</scope>
    <source>
        <strain evidence="3">78183</strain>
    </source>
</reference>
<dbReference type="PROSITE" id="PS51059">
    <property type="entry name" value="PARP_CATALYTIC"/>
    <property type="match status" value="1"/>
</dbReference>
<evidence type="ECO:0000313" key="3">
    <source>
        <dbReference type="EMBL" id="VFU34329.1"/>
    </source>
</evidence>
<organism evidence="3">
    <name type="scientific">Salix viminalis</name>
    <name type="common">Common osier</name>
    <name type="synonym">Basket willow</name>
    <dbReference type="NCBI Taxonomy" id="40686"/>
    <lineage>
        <taxon>Eukaryota</taxon>
        <taxon>Viridiplantae</taxon>
        <taxon>Streptophyta</taxon>
        <taxon>Embryophyta</taxon>
        <taxon>Tracheophyta</taxon>
        <taxon>Spermatophyta</taxon>
        <taxon>Magnoliopsida</taxon>
        <taxon>eudicotyledons</taxon>
        <taxon>Gunneridae</taxon>
        <taxon>Pentapetalae</taxon>
        <taxon>rosids</taxon>
        <taxon>fabids</taxon>
        <taxon>Malpighiales</taxon>
        <taxon>Salicaceae</taxon>
        <taxon>Saliceae</taxon>
        <taxon>Salix</taxon>
    </lineage>
</organism>
<name>A0A6N2L004_SALVM</name>
<feature type="region of interest" description="Disordered" evidence="1">
    <location>
        <begin position="408"/>
        <end position="447"/>
    </location>
</feature>
<dbReference type="AlphaFoldDB" id="A0A6N2L004"/>
<dbReference type="InterPro" id="IPR044964">
    <property type="entry name" value="RCD1/SRO1-5"/>
</dbReference>
<dbReference type="SUPFAM" id="SSF56399">
    <property type="entry name" value="ADP-ribosylation"/>
    <property type="match status" value="1"/>
</dbReference>
<feature type="domain" description="PARP catalytic" evidence="2">
    <location>
        <begin position="35"/>
        <end position="264"/>
    </location>
</feature>
<dbReference type="PANTHER" id="PTHR32263:SF14">
    <property type="entry name" value="INACTIVE POLY [ADP-RIBOSE] POLYMERASE SRO2-RELATED"/>
    <property type="match status" value="1"/>
</dbReference>
<gene>
    <name evidence="3" type="ORF">SVIM_LOCUS163769</name>
</gene>
<protein>
    <recommendedName>
        <fullName evidence="2">PARP catalytic domain-containing protein</fullName>
    </recommendedName>
</protein>